<reference evidence="1" key="1">
    <citation type="submission" date="2021-03" db="EMBL/GenBank/DDBJ databases">
        <title>Draft genome sequence of rust myrtle Austropuccinia psidii MF-1, a brazilian biotype.</title>
        <authorList>
            <person name="Quecine M.C."/>
            <person name="Pachon D.M.R."/>
            <person name="Bonatelli M.L."/>
            <person name="Correr F.H."/>
            <person name="Franceschini L.M."/>
            <person name="Leite T.F."/>
            <person name="Margarido G.R.A."/>
            <person name="Almeida C.A."/>
            <person name="Ferrarezi J.A."/>
            <person name="Labate C.A."/>
        </authorList>
    </citation>
    <scope>NUCLEOTIDE SEQUENCE</scope>
    <source>
        <strain evidence="1">MF-1</strain>
    </source>
</reference>
<sequence>MTNNKSLDLSSYFSDLPNESNHSINSKKRLIKTFYVKSIHRNIKPKRPFYRHKEFIHTRNSSSSSSSSSSNQELLWVNQKWNNLLDRQRQIEANVRRTILNRDRLNPLELSQWLNSDDTCNLPLPSLGVRLRMISND</sequence>
<evidence type="ECO:0000313" key="2">
    <source>
        <dbReference type="Proteomes" id="UP000765509"/>
    </source>
</evidence>
<keyword evidence="2" id="KW-1185">Reference proteome</keyword>
<dbReference type="Proteomes" id="UP000765509">
    <property type="component" value="Unassembled WGS sequence"/>
</dbReference>
<protein>
    <submittedName>
        <fullName evidence="1">Uncharacterized protein</fullName>
    </submittedName>
</protein>
<comment type="caution">
    <text evidence="1">The sequence shown here is derived from an EMBL/GenBank/DDBJ whole genome shotgun (WGS) entry which is preliminary data.</text>
</comment>
<organism evidence="1 2">
    <name type="scientific">Austropuccinia psidii MF-1</name>
    <dbReference type="NCBI Taxonomy" id="1389203"/>
    <lineage>
        <taxon>Eukaryota</taxon>
        <taxon>Fungi</taxon>
        <taxon>Dikarya</taxon>
        <taxon>Basidiomycota</taxon>
        <taxon>Pucciniomycotina</taxon>
        <taxon>Pucciniomycetes</taxon>
        <taxon>Pucciniales</taxon>
        <taxon>Sphaerophragmiaceae</taxon>
        <taxon>Austropuccinia</taxon>
    </lineage>
</organism>
<dbReference type="AlphaFoldDB" id="A0A9Q3FLF2"/>
<proteinExistence type="predicted"/>
<accession>A0A9Q3FLF2</accession>
<evidence type="ECO:0000313" key="1">
    <source>
        <dbReference type="EMBL" id="MBW0541244.1"/>
    </source>
</evidence>
<dbReference type="EMBL" id="AVOT02045906">
    <property type="protein sequence ID" value="MBW0541244.1"/>
    <property type="molecule type" value="Genomic_DNA"/>
</dbReference>
<gene>
    <name evidence="1" type="ORF">O181_080959</name>
</gene>
<name>A0A9Q3FLF2_9BASI</name>
<dbReference type="OrthoDB" id="2507692at2759"/>